<gene>
    <name evidence="1" type="ORF">METZ01_LOCUS233708</name>
</gene>
<accession>A0A382H0W0</accession>
<dbReference type="AlphaFoldDB" id="A0A382H0W0"/>
<organism evidence="1">
    <name type="scientific">marine metagenome</name>
    <dbReference type="NCBI Taxonomy" id="408172"/>
    <lineage>
        <taxon>unclassified sequences</taxon>
        <taxon>metagenomes</taxon>
        <taxon>ecological metagenomes</taxon>
    </lineage>
</organism>
<proteinExistence type="predicted"/>
<reference evidence="1" key="1">
    <citation type="submission" date="2018-05" db="EMBL/GenBank/DDBJ databases">
        <authorList>
            <person name="Lanie J.A."/>
            <person name="Ng W.-L."/>
            <person name="Kazmierczak K.M."/>
            <person name="Andrzejewski T.M."/>
            <person name="Davidsen T.M."/>
            <person name="Wayne K.J."/>
            <person name="Tettelin H."/>
            <person name="Glass J.I."/>
            <person name="Rusch D."/>
            <person name="Podicherti R."/>
            <person name="Tsui H.-C.T."/>
            <person name="Winkler M.E."/>
        </authorList>
    </citation>
    <scope>NUCLEOTIDE SEQUENCE</scope>
</reference>
<name>A0A382H0W0_9ZZZZ</name>
<protein>
    <submittedName>
        <fullName evidence="1">Uncharacterized protein</fullName>
    </submittedName>
</protein>
<dbReference type="EMBL" id="UINC01058512">
    <property type="protein sequence ID" value="SVB80854.1"/>
    <property type="molecule type" value="Genomic_DNA"/>
</dbReference>
<evidence type="ECO:0000313" key="1">
    <source>
        <dbReference type="EMBL" id="SVB80854.1"/>
    </source>
</evidence>
<sequence length="35" mass="4404">MRILIEFRKKSSRSEQYRQRKGRAHMKSVFLFLIY</sequence>